<evidence type="ECO:0000313" key="7">
    <source>
        <dbReference type="EMBL" id="TYP95450.1"/>
    </source>
</evidence>
<reference evidence="7 8" key="1">
    <citation type="submission" date="2019-07" db="EMBL/GenBank/DDBJ databases">
        <title>Genomic Encyclopedia of Archaeal and Bacterial Type Strains, Phase II (KMG-II): from individual species to whole genera.</title>
        <authorList>
            <person name="Goeker M."/>
        </authorList>
    </citation>
    <scope>NUCLEOTIDE SEQUENCE [LARGE SCALE GENOMIC DNA]</scope>
    <source>
        <strain evidence="7 8">DSM 21935</strain>
    </source>
</reference>
<dbReference type="EMBL" id="VNHY01000001">
    <property type="protein sequence ID" value="TYP95450.1"/>
    <property type="molecule type" value="Genomic_DNA"/>
</dbReference>
<proteinExistence type="inferred from homology"/>
<dbReference type="PROSITE" id="PS00362">
    <property type="entry name" value="RIBOSOMAL_S15"/>
    <property type="match status" value="1"/>
</dbReference>
<evidence type="ECO:0000313" key="8">
    <source>
        <dbReference type="Proteomes" id="UP000324595"/>
    </source>
</evidence>
<keyword evidence="4 6" id="KW-0699">rRNA-binding</keyword>
<sequence>MSITKERKAELIEKYGGSKENTGSTEAQIAIFTERIADLTDHLEDNTQDHASRRGLLQLVGKRKRLLNYLKDNDIEAYRELIEDLGIRK</sequence>
<evidence type="ECO:0000256" key="1">
    <source>
        <dbReference type="ARBA" id="ARBA00022980"/>
    </source>
</evidence>
<protein>
    <recommendedName>
        <fullName evidence="4">Small ribosomal subunit protein uS15</fullName>
    </recommendedName>
</protein>
<dbReference type="InterPro" id="IPR009068">
    <property type="entry name" value="uS15_NS1_RNA-bd_sf"/>
</dbReference>
<keyword evidence="2 4" id="KW-0687">Ribonucleoprotein</keyword>
<dbReference type="PANTHER" id="PTHR23321">
    <property type="entry name" value="RIBOSOMAL PROTEIN S15, BACTERIAL AND ORGANELLAR"/>
    <property type="match status" value="1"/>
</dbReference>
<dbReference type="FunFam" id="1.10.287.10:FF:000002">
    <property type="entry name" value="30S ribosomal protein S15"/>
    <property type="match status" value="1"/>
</dbReference>
<keyword evidence="4 6" id="KW-0694">RNA-binding</keyword>
<dbReference type="Pfam" id="PF00312">
    <property type="entry name" value="Ribosomal_S15"/>
    <property type="match status" value="1"/>
</dbReference>
<evidence type="ECO:0000256" key="3">
    <source>
        <dbReference type="ARBA" id="ARBA00064542"/>
    </source>
</evidence>
<name>A0A5D3YNE7_9BACT</name>
<comment type="function">
    <text evidence="4">Forms an intersubunit bridge (bridge B4) with the 23S rRNA of the 50S subunit in the ribosome.</text>
</comment>
<dbReference type="SUPFAM" id="SSF47060">
    <property type="entry name" value="S15/NS1 RNA-binding domain"/>
    <property type="match status" value="1"/>
</dbReference>
<evidence type="ECO:0000256" key="4">
    <source>
        <dbReference type="HAMAP-Rule" id="MF_01343"/>
    </source>
</evidence>
<dbReference type="Gene3D" id="1.10.287.10">
    <property type="entry name" value="S15/NS1, RNA-binding"/>
    <property type="match status" value="1"/>
</dbReference>
<dbReference type="PANTHER" id="PTHR23321:SF26">
    <property type="entry name" value="SMALL RIBOSOMAL SUBUNIT PROTEIN US15M"/>
    <property type="match status" value="1"/>
</dbReference>
<comment type="subunit">
    <text evidence="3 4">Part of the 30S ribosomal subunit. Forms a bridge to the 50S subunit in the 70S ribosome, contacting the 23S rRNA.</text>
</comment>
<comment type="similarity">
    <text evidence="4 5">Belongs to the universal ribosomal protein uS15 family.</text>
</comment>
<dbReference type="RefSeq" id="WP_148898118.1">
    <property type="nucleotide sequence ID" value="NZ_VNHY01000001.1"/>
</dbReference>
<evidence type="ECO:0000256" key="5">
    <source>
        <dbReference type="RuleBase" id="RU003919"/>
    </source>
</evidence>
<dbReference type="Gene3D" id="6.10.250.3130">
    <property type="match status" value="1"/>
</dbReference>
<keyword evidence="8" id="KW-1185">Reference proteome</keyword>
<dbReference type="GO" id="GO:0006412">
    <property type="term" value="P:translation"/>
    <property type="evidence" value="ECO:0007669"/>
    <property type="project" value="UniProtKB-UniRule"/>
</dbReference>
<dbReference type="OrthoDB" id="9799262at2"/>
<keyword evidence="1 4" id="KW-0689">Ribosomal protein</keyword>
<comment type="function">
    <text evidence="4 6">One of the primary rRNA binding proteins, it binds directly to 16S rRNA where it helps nucleate assembly of the platform of the 30S subunit by binding and bridging several RNA helices of the 16S rRNA.</text>
</comment>
<organism evidence="7 8">
    <name type="scientific">Fodinibius salinus</name>
    <dbReference type="NCBI Taxonomy" id="860790"/>
    <lineage>
        <taxon>Bacteria</taxon>
        <taxon>Pseudomonadati</taxon>
        <taxon>Balneolota</taxon>
        <taxon>Balneolia</taxon>
        <taxon>Balneolales</taxon>
        <taxon>Balneolaceae</taxon>
        <taxon>Fodinibius</taxon>
    </lineage>
</organism>
<dbReference type="CDD" id="cd00353">
    <property type="entry name" value="Ribosomal_S15p_S13e"/>
    <property type="match status" value="1"/>
</dbReference>
<dbReference type="HAMAP" id="MF_01343_B">
    <property type="entry name" value="Ribosomal_uS15_B"/>
    <property type="match status" value="1"/>
</dbReference>
<dbReference type="GO" id="GO:0022627">
    <property type="term" value="C:cytosolic small ribosomal subunit"/>
    <property type="evidence" value="ECO:0007669"/>
    <property type="project" value="TreeGrafter"/>
</dbReference>
<gene>
    <name evidence="4" type="primary">rpsO</name>
    <name evidence="7" type="ORF">LX73_0755</name>
</gene>
<evidence type="ECO:0000256" key="6">
    <source>
        <dbReference type="RuleBase" id="RU004524"/>
    </source>
</evidence>
<comment type="caution">
    <text evidence="7">The sequence shown here is derived from an EMBL/GenBank/DDBJ whole genome shotgun (WGS) entry which is preliminary data.</text>
</comment>
<evidence type="ECO:0000256" key="2">
    <source>
        <dbReference type="ARBA" id="ARBA00023274"/>
    </source>
</evidence>
<dbReference type="NCBIfam" id="TIGR00952">
    <property type="entry name" value="S15_bact"/>
    <property type="match status" value="1"/>
</dbReference>
<dbReference type="Proteomes" id="UP000324595">
    <property type="component" value="Unassembled WGS sequence"/>
</dbReference>
<dbReference type="GO" id="GO:0019843">
    <property type="term" value="F:rRNA binding"/>
    <property type="evidence" value="ECO:0007669"/>
    <property type="project" value="UniProtKB-UniRule"/>
</dbReference>
<dbReference type="AlphaFoldDB" id="A0A5D3YNE7"/>
<dbReference type="SMART" id="SM01387">
    <property type="entry name" value="Ribosomal_S15"/>
    <property type="match status" value="1"/>
</dbReference>
<dbReference type="GO" id="GO:0003735">
    <property type="term" value="F:structural constituent of ribosome"/>
    <property type="evidence" value="ECO:0007669"/>
    <property type="project" value="InterPro"/>
</dbReference>
<dbReference type="InterPro" id="IPR000589">
    <property type="entry name" value="Ribosomal_uS15"/>
</dbReference>
<accession>A0A5D3YNE7</accession>
<dbReference type="InterPro" id="IPR005290">
    <property type="entry name" value="Ribosomal_uS15_bac-type"/>
</dbReference>